<name>A0A8J2Q0P6_9HEXA</name>
<gene>
    <name evidence="2" type="ORF">AFUS01_LOCUS45162</name>
</gene>
<evidence type="ECO:0000313" key="2">
    <source>
        <dbReference type="EMBL" id="CAG7835842.1"/>
    </source>
</evidence>
<dbReference type="Proteomes" id="UP000708208">
    <property type="component" value="Unassembled WGS sequence"/>
</dbReference>
<dbReference type="AlphaFoldDB" id="A0A8J2Q0P6"/>
<comment type="caution">
    <text evidence="2">The sequence shown here is derived from an EMBL/GenBank/DDBJ whole genome shotgun (WGS) entry which is preliminary data.</text>
</comment>
<sequence>MSFLTNLFGGGSSDDCNTEKNCDCNKKLKEHLRKCAGLGERPPLMNCCDLKCSDPCKSLDLSGPPTCTGCSPAPKCCPIPPKPLVVFVPKCNVPPTATFKCPDSTCECPKPKPKCSKPAQPSKCCNMDKPKQCPPVVTSDGTCKPKTCPASPPPSGCGCDKNKSAPSDGESWCGGNENSCDPKPLKM</sequence>
<protein>
    <submittedName>
        <fullName evidence="2">Uncharacterized protein</fullName>
    </submittedName>
</protein>
<reference evidence="2" key="1">
    <citation type="submission" date="2021-06" db="EMBL/GenBank/DDBJ databases">
        <authorList>
            <person name="Hodson N. C."/>
            <person name="Mongue J. A."/>
            <person name="Jaron S. K."/>
        </authorList>
    </citation>
    <scope>NUCLEOTIDE SEQUENCE</scope>
</reference>
<keyword evidence="3" id="KW-1185">Reference proteome</keyword>
<organism evidence="2 3">
    <name type="scientific">Allacma fusca</name>
    <dbReference type="NCBI Taxonomy" id="39272"/>
    <lineage>
        <taxon>Eukaryota</taxon>
        <taxon>Metazoa</taxon>
        <taxon>Ecdysozoa</taxon>
        <taxon>Arthropoda</taxon>
        <taxon>Hexapoda</taxon>
        <taxon>Collembola</taxon>
        <taxon>Symphypleona</taxon>
        <taxon>Sminthuridae</taxon>
        <taxon>Allacma</taxon>
    </lineage>
</organism>
<feature type="region of interest" description="Disordered" evidence="1">
    <location>
        <begin position="147"/>
        <end position="187"/>
    </location>
</feature>
<accession>A0A8J2Q0P6</accession>
<evidence type="ECO:0000313" key="3">
    <source>
        <dbReference type="Proteomes" id="UP000708208"/>
    </source>
</evidence>
<dbReference type="EMBL" id="CAJVCH010570779">
    <property type="protein sequence ID" value="CAG7835842.1"/>
    <property type="molecule type" value="Genomic_DNA"/>
</dbReference>
<proteinExistence type="predicted"/>
<evidence type="ECO:0000256" key="1">
    <source>
        <dbReference type="SAM" id="MobiDB-lite"/>
    </source>
</evidence>